<evidence type="ECO:0000313" key="1">
    <source>
        <dbReference type="EMBL" id="KAJ2883333.1"/>
    </source>
</evidence>
<dbReference type="Proteomes" id="UP001139981">
    <property type="component" value="Unassembled WGS sequence"/>
</dbReference>
<evidence type="ECO:0000313" key="2">
    <source>
        <dbReference type="Proteomes" id="UP001139981"/>
    </source>
</evidence>
<keyword evidence="2" id="KW-1185">Reference proteome</keyword>
<accession>A0ACC1LVA5</accession>
<reference evidence="1" key="1">
    <citation type="submission" date="2022-07" db="EMBL/GenBank/DDBJ databases">
        <title>Phylogenomic reconstructions and comparative analyses of Kickxellomycotina fungi.</title>
        <authorList>
            <person name="Reynolds N.K."/>
            <person name="Stajich J.E."/>
            <person name="Barry K."/>
            <person name="Grigoriev I.V."/>
            <person name="Crous P."/>
            <person name="Smith M.E."/>
        </authorList>
    </citation>
    <scope>NUCLEOTIDE SEQUENCE</scope>
    <source>
        <strain evidence="1">CBS 190363</strain>
    </source>
</reference>
<name>A0ACC1LVA5_9FUNG</name>
<comment type="caution">
    <text evidence="1">The sequence shown here is derived from an EMBL/GenBank/DDBJ whole genome shotgun (WGS) entry which is preliminary data.</text>
</comment>
<feature type="non-terminal residue" evidence="1">
    <location>
        <position position="211"/>
    </location>
</feature>
<proteinExistence type="predicted"/>
<organism evidence="1 2">
    <name type="scientific">Coemansia aciculifera</name>
    <dbReference type="NCBI Taxonomy" id="417176"/>
    <lineage>
        <taxon>Eukaryota</taxon>
        <taxon>Fungi</taxon>
        <taxon>Fungi incertae sedis</taxon>
        <taxon>Zoopagomycota</taxon>
        <taxon>Kickxellomycotina</taxon>
        <taxon>Kickxellomycetes</taxon>
        <taxon>Kickxellales</taxon>
        <taxon>Kickxellaceae</taxon>
        <taxon>Coemansia</taxon>
    </lineage>
</organism>
<protein>
    <submittedName>
        <fullName evidence="1">Uncharacterized protein</fullName>
    </submittedName>
</protein>
<gene>
    <name evidence="1" type="ORF">IWW38_005558</name>
</gene>
<sequence length="211" mass="22379">MSFGPRQLDSAVSLLDDKIAELEVTITAASNTAQARVSRDLKRAWESVYSALGYSAAASSPVYRGRFVASTPPFAPRANVPLEPGETTRSTAATASSSAKTFASSSVASGVVITQADMADIATSAQCDLCKRDATDILWVCASCPSHHRLCDECKHSEAGLRGGDDASSHRLIAWPIRKKTIGDGQYVVCDHCTGAVVGVRWQCTECSSFD</sequence>
<dbReference type="EMBL" id="JANBVB010002663">
    <property type="protein sequence ID" value="KAJ2883333.1"/>
    <property type="molecule type" value="Genomic_DNA"/>
</dbReference>